<sequence length="37" mass="4090">MEKRWGVAGRRRKVKRGGGVATIAASRAAMASFVFYF</sequence>
<proteinExistence type="predicted"/>
<name>A0A4U6WFM4_SETVI</name>
<protein>
    <submittedName>
        <fullName evidence="2">Uncharacterized protein</fullName>
    </submittedName>
</protein>
<keyword evidence="3" id="KW-1185">Reference proteome</keyword>
<accession>A0A4U6WFM4</accession>
<reference evidence="2" key="1">
    <citation type="submission" date="2019-03" db="EMBL/GenBank/DDBJ databases">
        <title>WGS assembly of Setaria viridis.</title>
        <authorList>
            <person name="Huang P."/>
            <person name="Jenkins J."/>
            <person name="Grimwood J."/>
            <person name="Barry K."/>
            <person name="Healey A."/>
            <person name="Mamidi S."/>
            <person name="Sreedasyam A."/>
            <person name="Shu S."/>
            <person name="Feldman M."/>
            <person name="Wu J."/>
            <person name="Yu Y."/>
            <person name="Chen C."/>
            <person name="Johnson J."/>
            <person name="Rokhsar D."/>
            <person name="Baxter I."/>
            <person name="Schmutz J."/>
            <person name="Brutnell T."/>
            <person name="Kellogg E."/>
        </authorList>
    </citation>
    <scope>NUCLEOTIDE SEQUENCE [LARGE SCALE GENOMIC DNA]</scope>
</reference>
<evidence type="ECO:0000313" key="3">
    <source>
        <dbReference type="Proteomes" id="UP000298652"/>
    </source>
</evidence>
<keyword evidence="1" id="KW-1133">Transmembrane helix</keyword>
<feature type="transmembrane region" description="Helical" evidence="1">
    <location>
        <begin position="20"/>
        <end position="36"/>
    </location>
</feature>
<gene>
    <name evidence="2" type="ORF">SEVIR_1G319950v2</name>
</gene>
<dbReference type="Gramene" id="TKW41492">
    <property type="protein sequence ID" value="TKW41492"/>
    <property type="gene ID" value="SEVIR_1G319950v2"/>
</dbReference>
<evidence type="ECO:0000256" key="1">
    <source>
        <dbReference type="SAM" id="Phobius"/>
    </source>
</evidence>
<evidence type="ECO:0000313" key="2">
    <source>
        <dbReference type="EMBL" id="TKW41492.1"/>
    </source>
</evidence>
<dbReference type="EMBL" id="CM016552">
    <property type="protein sequence ID" value="TKW41492.1"/>
    <property type="molecule type" value="Genomic_DNA"/>
</dbReference>
<keyword evidence="1" id="KW-0472">Membrane</keyword>
<dbReference type="AlphaFoldDB" id="A0A4U6WFM4"/>
<keyword evidence="1" id="KW-0812">Transmembrane</keyword>
<organism evidence="2 3">
    <name type="scientific">Setaria viridis</name>
    <name type="common">Green bristlegrass</name>
    <name type="synonym">Setaria italica subsp. viridis</name>
    <dbReference type="NCBI Taxonomy" id="4556"/>
    <lineage>
        <taxon>Eukaryota</taxon>
        <taxon>Viridiplantae</taxon>
        <taxon>Streptophyta</taxon>
        <taxon>Embryophyta</taxon>
        <taxon>Tracheophyta</taxon>
        <taxon>Spermatophyta</taxon>
        <taxon>Magnoliopsida</taxon>
        <taxon>Liliopsida</taxon>
        <taxon>Poales</taxon>
        <taxon>Poaceae</taxon>
        <taxon>PACMAD clade</taxon>
        <taxon>Panicoideae</taxon>
        <taxon>Panicodae</taxon>
        <taxon>Paniceae</taxon>
        <taxon>Cenchrinae</taxon>
        <taxon>Setaria</taxon>
    </lineage>
</organism>
<dbReference type="Proteomes" id="UP000298652">
    <property type="component" value="Chromosome 1"/>
</dbReference>